<dbReference type="OrthoDB" id="8431028at2"/>
<evidence type="ECO:0000313" key="4">
    <source>
        <dbReference type="Proteomes" id="UP000050864"/>
    </source>
</evidence>
<reference evidence="3 4" key="1">
    <citation type="submission" date="2015-05" db="EMBL/GenBank/DDBJ databases">
        <title>Genome sequencing and analysis of members of genus Stenotrophomonas.</title>
        <authorList>
            <person name="Patil P.P."/>
            <person name="Midha S."/>
            <person name="Patil P.B."/>
        </authorList>
    </citation>
    <scope>NUCLEOTIDE SEQUENCE [LARGE SCALE GENOMIC DNA]</scope>
    <source>
        <strain evidence="3 4">DSM 18929</strain>
    </source>
</reference>
<dbReference type="AlphaFoldDB" id="A0A0R0BXF4"/>
<keyword evidence="4" id="KW-1185">Reference proteome</keyword>
<feature type="compositionally biased region" description="Polar residues" evidence="1">
    <location>
        <begin position="59"/>
        <end position="70"/>
    </location>
</feature>
<evidence type="ECO:0008006" key="5">
    <source>
        <dbReference type="Google" id="ProtNLM"/>
    </source>
</evidence>
<accession>A0A0R0BXF4</accession>
<evidence type="ECO:0000256" key="2">
    <source>
        <dbReference type="SAM" id="SignalP"/>
    </source>
</evidence>
<dbReference type="RefSeq" id="WP_152982735.1">
    <property type="nucleotide sequence ID" value="NZ_LDJI01000039.1"/>
</dbReference>
<gene>
    <name evidence="3" type="ORF">ABB26_17050</name>
</gene>
<evidence type="ECO:0000256" key="1">
    <source>
        <dbReference type="SAM" id="MobiDB-lite"/>
    </source>
</evidence>
<dbReference type="NCBIfam" id="NF047539">
    <property type="entry name" value="XAC2610_fam"/>
    <property type="match status" value="1"/>
</dbReference>
<dbReference type="InterPro" id="IPR058087">
    <property type="entry name" value="XAC2610_dom"/>
</dbReference>
<proteinExistence type="predicted"/>
<sequence>MTQPNSALRRPARGLLLAGMALLTPCAFAAEDSEIRFEVTPGVAAHARLLEDGRIEVGTNRSPRRQQLQAASDEEGHSRLGHADYNFDGFQDLDSSATLGQVNESVVVYLYDPAGGTFRALPAPSGANLNCDGFWSLQPDPASRTLTSSCRSGPMWYTDIYRFNGPTLYLFRTMRTAFVDTEQLARVLAVDAAQDMDVPAVWSTHDPSGKMLEHAIGNGLEAPDSNVPLKGRSASVIPVRLPLYSRSGDAATRRYLVKGDKVELLDVADDWLQVRYQNPARGPILGWVKLAEQP</sequence>
<evidence type="ECO:0000313" key="3">
    <source>
        <dbReference type="EMBL" id="KRG62169.1"/>
    </source>
</evidence>
<protein>
    <recommendedName>
        <fullName evidence="5">SH3b domain-containing protein</fullName>
    </recommendedName>
</protein>
<dbReference type="Proteomes" id="UP000050864">
    <property type="component" value="Unassembled WGS sequence"/>
</dbReference>
<comment type="caution">
    <text evidence="3">The sequence shown here is derived from an EMBL/GenBank/DDBJ whole genome shotgun (WGS) entry which is preliminary data.</text>
</comment>
<feature type="region of interest" description="Disordered" evidence="1">
    <location>
        <begin position="58"/>
        <end position="78"/>
    </location>
</feature>
<name>A0A0R0BXF4_9GAMM</name>
<dbReference type="EMBL" id="LDJI01000039">
    <property type="protein sequence ID" value="KRG62169.1"/>
    <property type="molecule type" value="Genomic_DNA"/>
</dbReference>
<feature type="signal peptide" evidence="2">
    <location>
        <begin position="1"/>
        <end position="29"/>
    </location>
</feature>
<dbReference type="PATRIC" id="fig|405444.3.peg.2673"/>
<organism evidence="3 4">
    <name type="scientific">Stenotrophomonas humi</name>
    <dbReference type="NCBI Taxonomy" id="405444"/>
    <lineage>
        <taxon>Bacteria</taxon>
        <taxon>Pseudomonadati</taxon>
        <taxon>Pseudomonadota</taxon>
        <taxon>Gammaproteobacteria</taxon>
        <taxon>Lysobacterales</taxon>
        <taxon>Lysobacteraceae</taxon>
        <taxon>Stenotrophomonas</taxon>
    </lineage>
</organism>
<keyword evidence="2" id="KW-0732">Signal</keyword>
<dbReference type="STRING" id="405444.ABB26_17050"/>
<feature type="chain" id="PRO_5006393189" description="SH3b domain-containing protein" evidence="2">
    <location>
        <begin position="30"/>
        <end position="294"/>
    </location>
</feature>